<gene>
    <name evidence="1" type="ORF">ACOLOM_LOCUS3043</name>
</gene>
<proteinExistence type="predicted"/>
<evidence type="ECO:0000313" key="2">
    <source>
        <dbReference type="Proteomes" id="UP000789525"/>
    </source>
</evidence>
<accession>A0ACA9L4C6</accession>
<comment type="caution">
    <text evidence="1">The sequence shown here is derived from an EMBL/GenBank/DDBJ whole genome shotgun (WGS) entry which is preliminary data.</text>
</comment>
<dbReference type="Proteomes" id="UP000789525">
    <property type="component" value="Unassembled WGS sequence"/>
</dbReference>
<reference evidence="1" key="1">
    <citation type="submission" date="2021-06" db="EMBL/GenBank/DDBJ databases">
        <authorList>
            <person name="Kallberg Y."/>
            <person name="Tangrot J."/>
            <person name="Rosling A."/>
        </authorList>
    </citation>
    <scope>NUCLEOTIDE SEQUENCE</scope>
    <source>
        <strain evidence="1">CL356</strain>
    </source>
</reference>
<evidence type="ECO:0000313" key="1">
    <source>
        <dbReference type="EMBL" id="CAG8506825.1"/>
    </source>
</evidence>
<dbReference type="EMBL" id="CAJVPT010004333">
    <property type="protein sequence ID" value="CAG8506825.1"/>
    <property type="molecule type" value="Genomic_DNA"/>
</dbReference>
<organism evidence="1 2">
    <name type="scientific">Acaulospora colombiana</name>
    <dbReference type="NCBI Taxonomy" id="27376"/>
    <lineage>
        <taxon>Eukaryota</taxon>
        <taxon>Fungi</taxon>
        <taxon>Fungi incertae sedis</taxon>
        <taxon>Mucoromycota</taxon>
        <taxon>Glomeromycotina</taxon>
        <taxon>Glomeromycetes</taxon>
        <taxon>Diversisporales</taxon>
        <taxon>Acaulosporaceae</taxon>
        <taxon>Acaulospora</taxon>
    </lineage>
</organism>
<sequence length="651" mass="72777">MNGGKREYQLEDGKLILDRVRPYFLIPLATPPKKVTLPPTDSLHKDIAAYFADSLKQAACKIISISVLQNTTLWERYHMFKSLQQAIEQGERATEKSSQGAFIDTAFKDTVLFHGTQPDNVSSILDHGLDGRLSKSYGNCGPAIYLSPSFEKCDMFASRYNASQRSLVVCVTALGKVYDNTLIPTVSQNTKFPPRGYNSVKHFVSVSDEYVIYDNSQVLPILAINYEKIEKNIPHPVASPFMLPPFPVVSPFAMTPPTPITASNQTVKLPMGSSRFNASIGFGNNNCNFRSLFVTSLSTITTAPVFHRPTLPQLPLISAARSSSHAGGNSNNESNWVMRKAQQMLYQWEAQVDFNRDLSNFYGALMADRQFWPHLSGGSYPNLRSYLNFAIANKRSKASIYLDQGLVNTLENLNSHQGIVYAKRRQVELNRSVNLQQILTTTSKERLQEAISSQESCSICAEMILPFGSNKDIVQMNNCPHLFHQSCIETWLNMPSSQMVCPNCKTPCHDPTAPPPIGPMPDGEMAYIFSEKLGAWFICYWIPNGTQLPCHVTPGRQFKGTTRTAVCPIYFKWGPLLFIRLVAAFYYHHTFTVGTSLTTNMSDTTTWNGIHHKTSIDGMFGFPDSTYEERVSLELDAKGILLFLRDVVSEG</sequence>
<name>A0ACA9L4C6_9GLOM</name>
<keyword evidence="2" id="KW-1185">Reference proteome</keyword>
<protein>
    <submittedName>
        <fullName evidence="1">4943_t:CDS:1</fullName>
    </submittedName>
</protein>